<organism evidence="1 2">
    <name type="scientific">Muribaculum caecicola</name>
    <dbReference type="NCBI Taxonomy" id="3038144"/>
    <lineage>
        <taxon>Bacteria</taxon>
        <taxon>Pseudomonadati</taxon>
        <taxon>Bacteroidota</taxon>
        <taxon>Bacteroidia</taxon>
        <taxon>Bacteroidales</taxon>
        <taxon>Muribaculaceae</taxon>
        <taxon>Muribaculum</taxon>
    </lineage>
</organism>
<evidence type="ECO:0000313" key="2">
    <source>
        <dbReference type="Proteomes" id="UP000305401"/>
    </source>
</evidence>
<dbReference type="Proteomes" id="UP000305401">
    <property type="component" value="Unassembled WGS sequence"/>
</dbReference>
<proteinExistence type="predicted"/>
<keyword evidence="2" id="KW-1185">Reference proteome</keyword>
<accession>A0AC61S807</accession>
<gene>
    <name evidence="1" type="ORF">E5990_00870</name>
</gene>
<comment type="caution">
    <text evidence="1">The sequence shown here is derived from an EMBL/GenBank/DDBJ whole genome shotgun (WGS) entry which is preliminary data.</text>
</comment>
<reference evidence="1" key="1">
    <citation type="submission" date="2019-04" db="EMBL/GenBank/DDBJ databases">
        <title>Microbes associate with the intestines of laboratory mice.</title>
        <authorList>
            <person name="Navarre W."/>
            <person name="Wong E."/>
            <person name="Huang K.C."/>
            <person name="Tropini C."/>
            <person name="Ng K."/>
            <person name="Yu B."/>
        </authorList>
    </citation>
    <scope>NUCLEOTIDE SEQUENCE</scope>
    <source>
        <strain evidence="1">NM86_A22</strain>
    </source>
</reference>
<protein>
    <submittedName>
        <fullName evidence="1">DUF4290 domain-containing protein</fullName>
    </submittedName>
</protein>
<name>A0AC61S807_9BACT</name>
<evidence type="ECO:0000313" key="1">
    <source>
        <dbReference type="EMBL" id="THG55145.1"/>
    </source>
</evidence>
<dbReference type="EMBL" id="SSTG01000004">
    <property type="protein sequence ID" value="THG55145.1"/>
    <property type="molecule type" value="Genomic_DNA"/>
</dbReference>
<sequence>MLTYNTQLQKLILPEYGRNIQQMVDHCLSIDNREERTACAHSIISAMSNLFPASRNNPDFKQQLWDHLAIMSNFELDIDFPFDVVKKEQLSTRPEQVPYENGNFRWRHYGKNLEYMIGRAVEMPEGPEREALVLLLANHMKKLMLAVNPEGVDDAKVFNDLAIYSRGAIRLSPENYKLHEFKAEIPPQTSKKKKKKK</sequence>